<feature type="region of interest" description="Disordered" evidence="1">
    <location>
        <begin position="209"/>
        <end position="232"/>
    </location>
</feature>
<evidence type="ECO:0000256" key="1">
    <source>
        <dbReference type="SAM" id="MobiDB-lite"/>
    </source>
</evidence>
<proteinExistence type="predicted"/>
<feature type="compositionally biased region" description="Basic residues" evidence="1">
    <location>
        <begin position="475"/>
        <end position="485"/>
    </location>
</feature>
<dbReference type="Proteomes" id="UP000078559">
    <property type="component" value="Unassembled WGS sequence"/>
</dbReference>
<evidence type="ECO:0000313" key="2">
    <source>
        <dbReference type="EMBL" id="KUI63684.1"/>
    </source>
</evidence>
<organism evidence="2 3">
    <name type="scientific">Cytospora mali</name>
    <name type="common">Apple Valsa canker fungus</name>
    <name type="synonym">Valsa mali</name>
    <dbReference type="NCBI Taxonomy" id="578113"/>
    <lineage>
        <taxon>Eukaryota</taxon>
        <taxon>Fungi</taxon>
        <taxon>Dikarya</taxon>
        <taxon>Ascomycota</taxon>
        <taxon>Pezizomycotina</taxon>
        <taxon>Sordariomycetes</taxon>
        <taxon>Sordariomycetidae</taxon>
        <taxon>Diaporthales</taxon>
        <taxon>Cytosporaceae</taxon>
        <taxon>Cytospora</taxon>
    </lineage>
</organism>
<feature type="compositionally biased region" description="Polar residues" evidence="1">
    <location>
        <begin position="27"/>
        <end position="56"/>
    </location>
</feature>
<gene>
    <name evidence="2" type="ORF">VM1G_12009</name>
</gene>
<evidence type="ECO:0000313" key="3">
    <source>
        <dbReference type="Proteomes" id="UP000078559"/>
    </source>
</evidence>
<dbReference type="AlphaFoldDB" id="A0A194VHS1"/>
<feature type="compositionally biased region" description="Basic residues" evidence="1">
    <location>
        <begin position="379"/>
        <end position="390"/>
    </location>
</feature>
<feature type="compositionally biased region" description="Basic and acidic residues" evidence="1">
    <location>
        <begin position="428"/>
        <end position="437"/>
    </location>
</feature>
<accession>A0A194VHS1</accession>
<feature type="region of interest" description="Disordered" evidence="1">
    <location>
        <begin position="344"/>
        <end position="485"/>
    </location>
</feature>
<name>A0A194VHS1_CYTMA</name>
<sequence>MADTIRGDGLFRAHGALAALVKNPQQLDHSRSRFSASPPSYRSCSQNSTRSQTSDLPTEEERRLEERATQLILERRASVPSVQFDALVRKEEERILKAEGRLIPGQFMPQDINVRTLAKETVKRRWVEQGIWNDNWDKDRYMQRWNHEEPLEVEHELETDSGEHLFRRPKSISPKSNDELRLIAERQRKWQRKRELSRPIHQFFYQVSKERERMQDDPTPDGPVPDSPDINSRAYDNVRSAWTKRGIWNTNWGILPGMSWKHEQPEDEMLDEMLAQMTAPDPPRQVDRPDHGGLGVGGADPVRIFGSFPPVANLNNNNNNNSAGVPDISQQRQPAAFGNQDACLAKGRRSRQGKRALSPKVGRAAGTALGLARPAKVTKSPRRSKKRVGHRPRDNSQLAENAQLHLPMQDLPGSSPGCLVPPPRRSKRLQEIRKPEASTKPAVTSIDSDIPRSKLRTRASSQRPLAPAKPQGISKRQRPKRPRSK</sequence>
<dbReference type="OrthoDB" id="5401786at2759"/>
<protein>
    <submittedName>
        <fullName evidence="2">Uncharacterized protein</fullName>
    </submittedName>
</protein>
<keyword evidence="3" id="KW-1185">Reference proteome</keyword>
<dbReference type="EMBL" id="KN796114">
    <property type="protein sequence ID" value="KUI63684.1"/>
    <property type="molecule type" value="Genomic_DNA"/>
</dbReference>
<reference evidence="2" key="1">
    <citation type="submission" date="2014-12" db="EMBL/GenBank/DDBJ databases">
        <title>Genome Sequence of Valsa Canker Pathogens Uncovers a Specific Adaption of Colonization on Woody Bark.</title>
        <authorList>
            <person name="Yin Z."/>
            <person name="Liu H."/>
            <person name="Gao X."/>
            <person name="Li Z."/>
            <person name="Song N."/>
            <person name="Ke X."/>
            <person name="Dai Q."/>
            <person name="Wu Y."/>
            <person name="Sun Y."/>
            <person name="Xu J.-R."/>
            <person name="Kang Z.K."/>
            <person name="Wang L."/>
            <person name="Huang L."/>
        </authorList>
    </citation>
    <scope>NUCLEOTIDE SEQUENCE [LARGE SCALE GENOMIC DNA]</scope>
    <source>
        <strain evidence="2">03-8</strain>
    </source>
</reference>
<dbReference type="SMR" id="A0A194VHS1"/>
<feature type="region of interest" description="Disordered" evidence="1">
    <location>
        <begin position="27"/>
        <end position="63"/>
    </location>
</feature>
<feature type="compositionally biased region" description="Low complexity" evidence="1">
    <location>
        <begin position="362"/>
        <end position="375"/>
    </location>
</feature>